<dbReference type="InterPro" id="IPR050515">
    <property type="entry name" value="Beta-lactam/transpept"/>
</dbReference>
<reference evidence="3 4" key="1">
    <citation type="submission" date="2018-10" db="EMBL/GenBank/DDBJ databases">
        <title>Sequencing the genomes of 1000 actinobacteria strains.</title>
        <authorList>
            <person name="Klenk H.-P."/>
        </authorList>
    </citation>
    <scope>NUCLEOTIDE SEQUENCE [LARGE SCALE GENOMIC DNA]</scope>
    <source>
        <strain evidence="3 4">DSM 43800</strain>
    </source>
</reference>
<dbReference type="OrthoDB" id="5241017at2"/>
<dbReference type="Proteomes" id="UP000282084">
    <property type="component" value="Unassembled WGS sequence"/>
</dbReference>
<dbReference type="InterPro" id="IPR007887">
    <property type="entry name" value="MecA_N"/>
</dbReference>
<gene>
    <name evidence="3" type="ORF">C8E97_5005</name>
</gene>
<name>A0A495W480_9PSEU</name>
<keyword evidence="4" id="KW-1185">Reference proteome</keyword>
<dbReference type="SUPFAM" id="SSF56601">
    <property type="entry name" value="beta-lactamase/transpeptidase-like"/>
    <property type="match status" value="1"/>
</dbReference>
<dbReference type="GO" id="GO:0071972">
    <property type="term" value="F:peptidoglycan L,D-transpeptidase activity"/>
    <property type="evidence" value="ECO:0007669"/>
    <property type="project" value="TreeGrafter"/>
</dbReference>
<dbReference type="GO" id="GO:0005886">
    <property type="term" value="C:plasma membrane"/>
    <property type="evidence" value="ECO:0007669"/>
    <property type="project" value="TreeGrafter"/>
</dbReference>
<evidence type="ECO:0000313" key="4">
    <source>
        <dbReference type="Proteomes" id="UP000282084"/>
    </source>
</evidence>
<protein>
    <submittedName>
        <fullName evidence="3">MecA-like transpeptidase family protein</fullName>
    </submittedName>
</protein>
<accession>A0A495W480</accession>
<dbReference type="InterPro" id="IPR012338">
    <property type="entry name" value="Beta-lactam/transpept-like"/>
</dbReference>
<dbReference type="EMBL" id="RBXO01000001">
    <property type="protein sequence ID" value="RKT56309.1"/>
    <property type="molecule type" value="Genomic_DNA"/>
</dbReference>
<proteinExistence type="predicted"/>
<dbReference type="AlphaFoldDB" id="A0A495W480"/>
<dbReference type="GO" id="GO:0008658">
    <property type="term" value="F:penicillin binding"/>
    <property type="evidence" value="ECO:0007669"/>
    <property type="project" value="InterPro"/>
</dbReference>
<dbReference type="Pfam" id="PF05223">
    <property type="entry name" value="MecA_N"/>
    <property type="match status" value="1"/>
</dbReference>
<feature type="domain" description="Penicillin-binding protein transpeptidase" evidence="1">
    <location>
        <begin position="257"/>
        <end position="516"/>
    </location>
</feature>
<evidence type="ECO:0000259" key="1">
    <source>
        <dbReference type="Pfam" id="PF00905"/>
    </source>
</evidence>
<comment type="caution">
    <text evidence="3">The sequence shown here is derived from an EMBL/GenBank/DDBJ whole genome shotgun (WGS) entry which is preliminary data.</text>
</comment>
<dbReference type="GO" id="GO:0071555">
    <property type="term" value="P:cell wall organization"/>
    <property type="evidence" value="ECO:0007669"/>
    <property type="project" value="TreeGrafter"/>
</dbReference>
<dbReference type="Pfam" id="PF00905">
    <property type="entry name" value="Transpeptidase"/>
    <property type="match status" value="1"/>
</dbReference>
<evidence type="ECO:0000259" key="2">
    <source>
        <dbReference type="Pfam" id="PF05223"/>
    </source>
</evidence>
<dbReference type="PANTHER" id="PTHR30627:SF24">
    <property type="entry name" value="PENICILLIN-BINDING PROTEIN 4B"/>
    <property type="match status" value="1"/>
</dbReference>
<dbReference type="InterPro" id="IPR006311">
    <property type="entry name" value="TAT_signal"/>
</dbReference>
<dbReference type="GO" id="GO:0046677">
    <property type="term" value="P:response to antibiotic"/>
    <property type="evidence" value="ECO:0007669"/>
    <property type="project" value="InterPro"/>
</dbReference>
<dbReference type="RefSeq" id="WP_121007899.1">
    <property type="nucleotide sequence ID" value="NZ_RBXO01000001.1"/>
</dbReference>
<dbReference type="PROSITE" id="PS51318">
    <property type="entry name" value="TAT"/>
    <property type="match status" value="1"/>
</dbReference>
<feature type="domain" description="NTF2-like N-terminal transpeptidase" evidence="2">
    <location>
        <begin position="51"/>
        <end position="161"/>
    </location>
</feature>
<evidence type="ECO:0000313" key="3">
    <source>
        <dbReference type="EMBL" id="RKT56309.1"/>
    </source>
</evidence>
<dbReference type="InterPro" id="IPR001460">
    <property type="entry name" value="PCN-bd_Tpept"/>
</dbReference>
<sequence length="529" mass="52390">MNRTTKRGVLVAGGLGAVAAVVAGVVVLLPGGGSSATSGPGTTTGAAGPAPGPVAQEFVGALAAGDPARAAAATDAAATAGPAITRTLQGMKDARFSARLGATPPIGDDTTTVTIDADVTWTLPGGVPLKHTTGVGLHRAGDRWQVRWSPTLLHPQLAEGQALAYEATSGDGALLDRDGKPVGPGFAPVVLGSVNREVGSLSGTPGWQVAVVDAAGAPVTVVREQKAVAKQKLTLTLDPAAQHAAQAAVDRVALPAVVVALAPSNGELLAVAQNQAADQQGPIALQNLFEPGSTFKIVTAAAALTGGIATADTPVECPGKETIGPRQIVNDGQFDLGTVPLHRAFAASCNTSFSRLAAGLPADALPRAAAMFGLGADYTVAGITTNTAKVPPSETVTQRVEAGIGQGTMQVTPFGMALAAATVARGSTPTPQLIREIPTTGGGGAPLPGGVATALRSMMGEVVTSGTATALAGLGGVRGKTGTAQHGDGTRSHGWFVGYRGDVAFAVMVVDAGTSKAAVDTTAAFLRGL</sequence>
<dbReference type="Gene3D" id="3.40.710.10">
    <property type="entry name" value="DD-peptidase/beta-lactamase superfamily"/>
    <property type="match status" value="1"/>
</dbReference>
<organism evidence="3 4">
    <name type="scientific">Saccharothrix australiensis</name>
    <dbReference type="NCBI Taxonomy" id="2072"/>
    <lineage>
        <taxon>Bacteria</taxon>
        <taxon>Bacillati</taxon>
        <taxon>Actinomycetota</taxon>
        <taxon>Actinomycetes</taxon>
        <taxon>Pseudonocardiales</taxon>
        <taxon>Pseudonocardiaceae</taxon>
        <taxon>Saccharothrix</taxon>
    </lineage>
</organism>
<dbReference type="PANTHER" id="PTHR30627">
    <property type="entry name" value="PEPTIDOGLYCAN D,D-TRANSPEPTIDASE"/>
    <property type="match status" value="1"/>
</dbReference>